<comment type="similarity">
    <text evidence="7">Belongs to the MurCDEF family.</text>
</comment>
<evidence type="ECO:0000256" key="6">
    <source>
        <dbReference type="ARBA" id="ARBA00022840"/>
    </source>
</evidence>
<protein>
    <recommendedName>
        <fullName evidence="7 8">UDP-N-acetylmuramoylalanine--D-glutamate ligase</fullName>
        <ecNumber evidence="7 8">6.3.2.9</ecNumber>
    </recommendedName>
    <alternativeName>
        <fullName evidence="7">D-glutamic acid-adding enzyme</fullName>
    </alternativeName>
    <alternativeName>
        <fullName evidence="7">UDP-N-acetylmuramoyl-L-alanyl-D-glutamate synthetase</fullName>
    </alternativeName>
</protein>
<dbReference type="Gene3D" id="3.90.190.20">
    <property type="entry name" value="Mur ligase, C-terminal domain"/>
    <property type="match status" value="1"/>
</dbReference>
<name>A0ABP2XD79_9CHLA</name>
<comment type="subcellular location">
    <subcellularLocation>
        <location evidence="1 7 8">Cytoplasm</location>
    </subcellularLocation>
</comment>
<sequence length="419" mass="46051">MTKRCVIVLGAGISGRSSAKFLRQRGDYVIGVDRSIDALNACEYFHEICLEDYLDFPLGADLVVRSPGIKYSHPWVIEAKSRNIPVVTDIQLAIQTREFQEYPSLGITGSNGKTSTVLFLVHLLKTANISAFPMGNIGIPILENINCRGVRIVEISSFQLDHQEISYPVLSGGVILNISANHLDYHGTFTEYAEAKLCIKHCLKYPNELWSGEGTGCGRSYWDYSAEKLGILDKGSALKPIYLHDKSNYYAAYALACGLFDITPELWMLAVQTFKKPPHRIECLGEKNRIRYINDSKATTICSVARALVSVGPNIIVILGGRNKGGDFKSLLPELAHTTKHIVAMGECREEITSALSSALPVTQAVSLEEAVNVAESVAQSGDTILLSPGCASFDQFRSFEERGNRFKQLVGNLEALNI</sequence>
<dbReference type="RefSeq" id="WP_020370565.1">
    <property type="nucleotide sequence ID" value="NZ_APJW01000003.1"/>
</dbReference>
<evidence type="ECO:0000256" key="8">
    <source>
        <dbReference type="RuleBase" id="RU003664"/>
    </source>
</evidence>
<dbReference type="InterPro" id="IPR036615">
    <property type="entry name" value="Mur_ligase_C_dom_sf"/>
</dbReference>
<evidence type="ECO:0000256" key="1">
    <source>
        <dbReference type="ARBA" id="ARBA00004496"/>
    </source>
</evidence>
<dbReference type="InterPro" id="IPR005762">
    <property type="entry name" value="MurD"/>
</dbReference>
<dbReference type="GO" id="GO:0008764">
    <property type="term" value="F:UDP-N-acetylmuramoylalanine-D-glutamate ligase activity"/>
    <property type="evidence" value="ECO:0007669"/>
    <property type="project" value="UniProtKB-EC"/>
</dbReference>
<organism evidence="11 12">
    <name type="scientific">Chlamydia ibidis 10-1398/6</name>
    <dbReference type="NCBI Taxonomy" id="1046581"/>
    <lineage>
        <taxon>Bacteria</taxon>
        <taxon>Pseudomonadati</taxon>
        <taxon>Chlamydiota</taxon>
        <taxon>Chlamydiia</taxon>
        <taxon>Chlamydiales</taxon>
        <taxon>Chlamydiaceae</taxon>
        <taxon>Chlamydia/Chlamydophila group</taxon>
        <taxon>Chlamydia</taxon>
    </lineage>
</organism>
<evidence type="ECO:0000259" key="10">
    <source>
        <dbReference type="Pfam" id="PF08245"/>
    </source>
</evidence>
<dbReference type="SUPFAM" id="SSF53244">
    <property type="entry name" value="MurD-like peptide ligases, peptide-binding domain"/>
    <property type="match status" value="1"/>
</dbReference>
<evidence type="ECO:0000313" key="12">
    <source>
        <dbReference type="Proteomes" id="UP000016064"/>
    </source>
</evidence>
<reference evidence="11 12" key="1">
    <citation type="submission" date="2013-07" db="EMBL/GenBank/DDBJ databases">
        <title>Isolation of a new Chlamydia species from the feral Sacred Ibis (Threskiornis aethiopicus): Chlamydia ibidis.</title>
        <authorList>
            <person name="Vorimore F."/>
            <person name="Hsia R.-C."/>
            <person name="Huot-Creasy H."/>
            <person name="Bastian S."/>
            <person name="Deruyter L."/>
            <person name="Passet A."/>
            <person name="Sachse K."/>
            <person name="Bavoil P."/>
            <person name="Myers G."/>
            <person name="Laroucau K."/>
        </authorList>
    </citation>
    <scope>NUCLEOTIDE SEQUENCE [LARGE SCALE GENOMIC DNA]</scope>
    <source>
        <strain evidence="11 12">10-1398/6</strain>
    </source>
</reference>
<dbReference type="Proteomes" id="UP000016064">
    <property type="component" value="Unassembled WGS sequence"/>
</dbReference>
<comment type="caution">
    <text evidence="11">The sequence shown here is derived from an EMBL/GenBank/DDBJ whole genome shotgun (WGS) entry which is preliminary data.</text>
</comment>
<evidence type="ECO:0000256" key="5">
    <source>
        <dbReference type="ARBA" id="ARBA00022741"/>
    </source>
</evidence>
<dbReference type="Gene3D" id="3.40.1190.10">
    <property type="entry name" value="Mur-like, catalytic domain"/>
    <property type="match status" value="1"/>
</dbReference>
<dbReference type="SUPFAM" id="SSF51984">
    <property type="entry name" value="MurCD N-terminal domain"/>
    <property type="match status" value="1"/>
</dbReference>
<dbReference type="SUPFAM" id="SSF53623">
    <property type="entry name" value="MurD-like peptide ligases, catalytic domain"/>
    <property type="match status" value="1"/>
</dbReference>
<keyword evidence="7 8" id="KW-0131">Cell cycle</keyword>
<keyword evidence="3 7" id="KW-0963">Cytoplasm</keyword>
<evidence type="ECO:0000256" key="7">
    <source>
        <dbReference type="HAMAP-Rule" id="MF_00639"/>
    </source>
</evidence>
<feature type="binding site" evidence="7">
    <location>
        <begin position="109"/>
        <end position="115"/>
    </location>
    <ligand>
        <name>ATP</name>
        <dbReference type="ChEBI" id="CHEBI:30616"/>
    </ligand>
</feature>
<dbReference type="Pfam" id="PF02875">
    <property type="entry name" value="Mur_ligase_C"/>
    <property type="match status" value="1"/>
</dbReference>
<dbReference type="PANTHER" id="PTHR43692">
    <property type="entry name" value="UDP-N-ACETYLMURAMOYLALANINE--D-GLUTAMATE LIGASE"/>
    <property type="match status" value="1"/>
</dbReference>
<keyword evidence="12" id="KW-1185">Reference proteome</keyword>
<evidence type="ECO:0000256" key="2">
    <source>
        <dbReference type="ARBA" id="ARBA00004752"/>
    </source>
</evidence>
<dbReference type="PANTHER" id="PTHR43692:SF1">
    <property type="entry name" value="UDP-N-ACETYLMURAMOYLALANINE--D-GLUTAMATE LIGASE"/>
    <property type="match status" value="1"/>
</dbReference>
<comment type="catalytic activity">
    <reaction evidence="7 8">
        <text>UDP-N-acetyl-alpha-D-muramoyl-L-alanine + D-glutamate + ATP = UDP-N-acetyl-alpha-D-muramoyl-L-alanyl-D-glutamate + ADP + phosphate + H(+)</text>
        <dbReference type="Rhea" id="RHEA:16429"/>
        <dbReference type="ChEBI" id="CHEBI:15378"/>
        <dbReference type="ChEBI" id="CHEBI:29986"/>
        <dbReference type="ChEBI" id="CHEBI:30616"/>
        <dbReference type="ChEBI" id="CHEBI:43474"/>
        <dbReference type="ChEBI" id="CHEBI:83898"/>
        <dbReference type="ChEBI" id="CHEBI:83900"/>
        <dbReference type="ChEBI" id="CHEBI:456216"/>
        <dbReference type="EC" id="6.3.2.9"/>
    </reaction>
</comment>
<feature type="domain" description="Mur ligase central" evidence="10">
    <location>
        <begin position="107"/>
        <end position="199"/>
    </location>
</feature>
<dbReference type="Pfam" id="PF08245">
    <property type="entry name" value="Mur_ligase_M"/>
    <property type="match status" value="1"/>
</dbReference>
<keyword evidence="7 8" id="KW-0132">Cell division</keyword>
<keyword evidence="4 7" id="KW-0436">Ligase</keyword>
<evidence type="ECO:0000256" key="4">
    <source>
        <dbReference type="ARBA" id="ARBA00022598"/>
    </source>
</evidence>
<keyword evidence="7 8" id="KW-0133">Cell shape</keyword>
<comment type="function">
    <text evidence="7 8">Cell wall formation. Catalyzes the addition of glutamate to the nucleotide precursor UDP-N-acetylmuramoyl-L-alanine (UMA).</text>
</comment>
<dbReference type="Pfam" id="PF21799">
    <property type="entry name" value="MurD-like_N"/>
    <property type="match status" value="1"/>
</dbReference>
<accession>A0ABP2XD79</accession>
<keyword evidence="6 7" id="KW-0067">ATP-binding</keyword>
<gene>
    <name evidence="7 11" type="primary">murD</name>
    <name evidence="11" type="ORF">H359_0959</name>
</gene>
<dbReference type="HAMAP" id="MF_00639">
    <property type="entry name" value="MurD"/>
    <property type="match status" value="1"/>
</dbReference>
<evidence type="ECO:0000256" key="3">
    <source>
        <dbReference type="ARBA" id="ARBA00022490"/>
    </source>
</evidence>
<dbReference type="InterPro" id="IPR013221">
    <property type="entry name" value="Mur_ligase_cen"/>
</dbReference>
<proteinExistence type="inferred from homology"/>
<evidence type="ECO:0000313" key="11">
    <source>
        <dbReference type="EMBL" id="EQM62387.1"/>
    </source>
</evidence>
<comment type="pathway">
    <text evidence="2 7 8">Cell wall biogenesis; peptidoglycan biosynthesis.</text>
</comment>
<keyword evidence="7 8" id="KW-0961">Cell wall biogenesis/degradation</keyword>
<keyword evidence="7 8" id="KW-0573">Peptidoglycan synthesis</keyword>
<dbReference type="EC" id="6.3.2.9" evidence="7 8"/>
<dbReference type="EMBL" id="APJW01000003">
    <property type="protein sequence ID" value="EQM62387.1"/>
    <property type="molecule type" value="Genomic_DNA"/>
</dbReference>
<dbReference type="InterPro" id="IPR004101">
    <property type="entry name" value="Mur_ligase_C"/>
</dbReference>
<feature type="domain" description="Mur ligase C-terminal" evidence="9">
    <location>
        <begin position="279"/>
        <end position="389"/>
    </location>
</feature>
<evidence type="ECO:0000259" key="9">
    <source>
        <dbReference type="Pfam" id="PF02875"/>
    </source>
</evidence>
<dbReference type="Gene3D" id="3.40.50.720">
    <property type="entry name" value="NAD(P)-binding Rossmann-like Domain"/>
    <property type="match status" value="1"/>
</dbReference>
<dbReference type="NCBIfam" id="TIGR01087">
    <property type="entry name" value="murD"/>
    <property type="match status" value="1"/>
</dbReference>
<dbReference type="InterPro" id="IPR036565">
    <property type="entry name" value="Mur-like_cat_sf"/>
</dbReference>
<keyword evidence="5 7" id="KW-0547">Nucleotide-binding</keyword>